<name>A0AAV3ZTE2_9GAST</name>
<evidence type="ECO:0008006" key="3">
    <source>
        <dbReference type="Google" id="ProtNLM"/>
    </source>
</evidence>
<dbReference type="Proteomes" id="UP000735302">
    <property type="component" value="Unassembled WGS sequence"/>
</dbReference>
<comment type="caution">
    <text evidence="1">The sequence shown here is derived from an EMBL/GenBank/DDBJ whole genome shotgun (WGS) entry which is preliminary data.</text>
</comment>
<sequence>MQALDNRLPLIPISTFTGTSRVRIQALERTVSGYRPWSVPCQDKGLGQQTSVDSYLDIYWNVPCQDTGLGAYRVRIQASDNRLPLILILTFTGTSRVRIQALERTVSGYRPWSVLCQDTGLGQQTSVDSYLDIYCNVLCQDTGLGQQTSVDSYLDIYCNVLCQDTGLG</sequence>
<reference evidence="1 2" key="1">
    <citation type="journal article" date="2021" name="Elife">
        <title>Chloroplast acquisition without the gene transfer in kleptoplastic sea slugs, Plakobranchus ocellatus.</title>
        <authorList>
            <person name="Maeda T."/>
            <person name="Takahashi S."/>
            <person name="Yoshida T."/>
            <person name="Shimamura S."/>
            <person name="Takaki Y."/>
            <person name="Nagai Y."/>
            <person name="Toyoda A."/>
            <person name="Suzuki Y."/>
            <person name="Arimoto A."/>
            <person name="Ishii H."/>
            <person name="Satoh N."/>
            <person name="Nishiyama T."/>
            <person name="Hasebe M."/>
            <person name="Maruyama T."/>
            <person name="Minagawa J."/>
            <person name="Obokata J."/>
            <person name="Shigenobu S."/>
        </authorList>
    </citation>
    <scope>NUCLEOTIDE SEQUENCE [LARGE SCALE GENOMIC DNA]</scope>
</reference>
<accession>A0AAV3ZTE2</accession>
<dbReference type="EMBL" id="BLXT01002861">
    <property type="protein sequence ID" value="GFN98608.1"/>
    <property type="molecule type" value="Genomic_DNA"/>
</dbReference>
<gene>
    <name evidence="1" type="ORF">PoB_002511400</name>
</gene>
<keyword evidence="2" id="KW-1185">Reference proteome</keyword>
<dbReference type="AlphaFoldDB" id="A0AAV3ZTE2"/>
<proteinExistence type="predicted"/>
<evidence type="ECO:0000313" key="2">
    <source>
        <dbReference type="Proteomes" id="UP000735302"/>
    </source>
</evidence>
<organism evidence="1 2">
    <name type="scientific">Plakobranchus ocellatus</name>
    <dbReference type="NCBI Taxonomy" id="259542"/>
    <lineage>
        <taxon>Eukaryota</taxon>
        <taxon>Metazoa</taxon>
        <taxon>Spiralia</taxon>
        <taxon>Lophotrochozoa</taxon>
        <taxon>Mollusca</taxon>
        <taxon>Gastropoda</taxon>
        <taxon>Heterobranchia</taxon>
        <taxon>Euthyneura</taxon>
        <taxon>Panpulmonata</taxon>
        <taxon>Sacoglossa</taxon>
        <taxon>Placobranchoidea</taxon>
        <taxon>Plakobranchidae</taxon>
        <taxon>Plakobranchus</taxon>
    </lineage>
</organism>
<evidence type="ECO:0000313" key="1">
    <source>
        <dbReference type="EMBL" id="GFN98608.1"/>
    </source>
</evidence>
<protein>
    <recommendedName>
        <fullName evidence="3">Fibronectin type-III domain-containing protein</fullName>
    </recommendedName>
</protein>